<dbReference type="EMBL" id="JACONZ010000004">
    <property type="protein sequence ID" value="MBC5581983.1"/>
    <property type="molecule type" value="Genomic_DNA"/>
</dbReference>
<sequence>MILYQLTEKPVEVSGLEKKASFGIECRTVENGEAVLLDAIEDIASSRQSVAALAQRCTQAQLSPVHFRDVVEDFLLR</sequence>
<dbReference type="Proteomes" id="UP000659630">
    <property type="component" value="Unassembled WGS sequence"/>
</dbReference>
<evidence type="ECO:0000313" key="1">
    <source>
        <dbReference type="EMBL" id="MBC5581983.1"/>
    </source>
</evidence>
<reference evidence="1" key="1">
    <citation type="submission" date="2020-08" db="EMBL/GenBank/DDBJ databases">
        <title>Genome public.</title>
        <authorList>
            <person name="Liu C."/>
            <person name="Sun Q."/>
        </authorList>
    </citation>
    <scope>NUCLEOTIDE SEQUENCE</scope>
    <source>
        <strain evidence="1">BX8</strain>
    </source>
</reference>
<comment type="caution">
    <text evidence="1">The sequence shown here is derived from an EMBL/GenBank/DDBJ whole genome shotgun (WGS) entry which is preliminary data.</text>
</comment>
<keyword evidence="2" id="KW-1185">Reference proteome</keyword>
<dbReference type="Pfam" id="PF20124">
    <property type="entry name" value="DUF6514"/>
    <property type="match status" value="1"/>
</dbReference>
<evidence type="ECO:0000313" key="2">
    <source>
        <dbReference type="Proteomes" id="UP000659630"/>
    </source>
</evidence>
<accession>A0A923IBM3</accession>
<proteinExistence type="predicted"/>
<dbReference type="AlphaFoldDB" id="A0A923IBM3"/>
<organism evidence="1 2">
    <name type="scientific">Anaerofilum hominis</name>
    <dbReference type="NCBI Taxonomy" id="2763016"/>
    <lineage>
        <taxon>Bacteria</taxon>
        <taxon>Bacillati</taxon>
        <taxon>Bacillota</taxon>
        <taxon>Clostridia</taxon>
        <taxon>Eubacteriales</taxon>
        <taxon>Oscillospiraceae</taxon>
        <taxon>Anaerofilum</taxon>
    </lineage>
</organism>
<dbReference type="InterPro" id="IPR017016">
    <property type="entry name" value="UCP033595"/>
</dbReference>
<name>A0A923IBM3_9FIRM</name>
<dbReference type="RefSeq" id="WP_186888356.1">
    <property type="nucleotide sequence ID" value="NZ_JACONZ010000004.1"/>
</dbReference>
<protein>
    <submittedName>
        <fullName evidence="1">Uncharacterized protein</fullName>
    </submittedName>
</protein>
<gene>
    <name evidence="1" type="ORF">H8S23_10735</name>
</gene>